<feature type="modified residue" description="Phosphohistidine" evidence="9">
    <location>
        <position position="756"/>
    </location>
</feature>
<reference evidence="16 17" key="1">
    <citation type="submission" date="2018-08" db="EMBL/GenBank/DDBJ databases">
        <title>Achromobacter xylosoxidans Genome sequencing and assembly.</title>
        <authorList>
            <person name="Wang R."/>
            <person name="Rensing C."/>
            <person name="Li Y."/>
        </authorList>
    </citation>
    <scope>NUCLEOTIDE SEQUENCE [LARGE SCALE GENOMIC DNA]</scope>
    <source>
        <strain evidence="16 17">GD003A</strain>
    </source>
</reference>
<dbReference type="InterPro" id="IPR036641">
    <property type="entry name" value="HPT_dom_sf"/>
</dbReference>
<comment type="function">
    <text evidence="7">Member of the two-component regulatory system BvgS/BvgA. Phosphorylates BvgA via a four-step phosphorelay in response to environmental signals.</text>
</comment>
<organism evidence="16 17">
    <name type="scientific">Alcaligenes xylosoxydans xylosoxydans</name>
    <name type="common">Achromobacter xylosoxidans</name>
    <dbReference type="NCBI Taxonomy" id="85698"/>
    <lineage>
        <taxon>Bacteria</taxon>
        <taxon>Pseudomonadati</taxon>
        <taxon>Pseudomonadota</taxon>
        <taxon>Betaproteobacteria</taxon>
        <taxon>Burkholderiales</taxon>
        <taxon>Alcaligenaceae</taxon>
        <taxon>Achromobacter</taxon>
    </lineage>
</organism>
<dbReference type="InterPro" id="IPR005467">
    <property type="entry name" value="His_kinase_dom"/>
</dbReference>
<dbReference type="SUPFAM" id="SSF55785">
    <property type="entry name" value="PYP-like sensor domain (PAS domain)"/>
    <property type="match status" value="1"/>
</dbReference>
<dbReference type="Pfam" id="PF01627">
    <property type="entry name" value="Hpt"/>
    <property type="match status" value="1"/>
</dbReference>
<dbReference type="Pfam" id="PF00512">
    <property type="entry name" value="HisKA"/>
    <property type="match status" value="1"/>
</dbReference>
<dbReference type="PRINTS" id="PR00344">
    <property type="entry name" value="BCTRLSENSOR"/>
</dbReference>
<dbReference type="CDD" id="cd00082">
    <property type="entry name" value="HisKA"/>
    <property type="match status" value="1"/>
</dbReference>
<keyword evidence="16" id="KW-0418">Kinase</keyword>
<evidence type="ECO:0000313" key="16">
    <source>
        <dbReference type="EMBL" id="RPJ90995.1"/>
    </source>
</evidence>
<dbReference type="PANTHER" id="PTHR45339">
    <property type="entry name" value="HYBRID SIGNAL TRANSDUCTION HISTIDINE KINASE J"/>
    <property type="match status" value="1"/>
</dbReference>
<dbReference type="GO" id="GO:0000155">
    <property type="term" value="F:phosphorelay sensor kinase activity"/>
    <property type="evidence" value="ECO:0007669"/>
    <property type="project" value="InterPro"/>
</dbReference>
<keyword evidence="16" id="KW-0808">Transferase</keyword>
<dbReference type="SMART" id="SM00448">
    <property type="entry name" value="REC"/>
    <property type="match status" value="1"/>
</dbReference>
<evidence type="ECO:0000256" key="5">
    <source>
        <dbReference type="ARBA" id="ARBA00023012"/>
    </source>
</evidence>
<dbReference type="InterPro" id="IPR003661">
    <property type="entry name" value="HisK_dim/P_dom"/>
</dbReference>
<comment type="catalytic activity">
    <reaction evidence="1">
        <text>ATP + protein L-histidine = ADP + protein N-phospho-L-histidine.</text>
        <dbReference type="EC" id="2.7.13.3"/>
    </reaction>
</comment>
<dbReference type="GO" id="GO:0005886">
    <property type="term" value="C:plasma membrane"/>
    <property type="evidence" value="ECO:0007669"/>
    <property type="project" value="UniProtKB-SubCell"/>
</dbReference>
<evidence type="ECO:0000256" key="7">
    <source>
        <dbReference type="ARBA" id="ARBA00058004"/>
    </source>
</evidence>
<keyword evidence="4" id="KW-0732">Signal</keyword>
<dbReference type="Gene3D" id="3.40.50.2300">
    <property type="match status" value="1"/>
</dbReference>
<feature type="domain" description="HPt" evidence="15">
    <location>
        <begin position="717"/>
        <end position="811"/>
    </location>
</feature>
<dbReference type="InterPro" id="IPR011006">
    <property type="entry name" value="CheY-like_superfamily"/>
</dbReference>
<evidence type="ECO:0000256" key="9">
    <source>
        <dbReference type="PROSITE-ProRule" id="PRU00110"/>
    </source>
</evidence>
<dbReference type="EMBL" id="QVXO01000020">
    <property type="protein sequence ID" value="RPJ90995.1"/>
    <property type="molecule type" value="Genomic_DNA"/>
</dbReference>
<evidence type="ECO:0000256" key="3">
    <source>
        <dbReference type="ARBA" id="ARBA00022553"/>
    </source>
</evidence>
<gene>
    <name evidence="16" type="ORF">DY367_14790</name>
</gene>
<keyword evidence="12" id="KW-1133">Transmembrane helix</keyword>
<evidence type="ECO:0000256" key="6">
    <source>
        <dbReference type="ARBA" id="ARBA00023026"/>
    </source>
</evidence>
<dbReference type="PANTHER" id="PTHR45339:SF6">
    <property type="entry name" value="SENSORY HISTIDINE PROTEIN KINASE"/>
    <property type="match status" value="1"/>
</dbReference>
<keyword evidence="5" id="KW-0902">Two-component regulatory system</keyword>
<dbReference type="InterPro" id="IPR008207">
    <property type="entry name" value="Sig_transdc_His_kin_Hpt_dom"/>
</dbReference>
<name>A0A424WCP2_ALCXX</name>
<dbReference type="FunFam" id="3.30.565.10:FF:000010">
    <property type="entry name" value="Sensor histidine kinase RcsC"/>
    <property type="match status" value="1"/>
</dbReference>
<dbReference type="SMART" id="SM00388">
    <property type="entry name" value="HisKA"/>
    <property type="match status" value="1"/>
</dbReference>
<dbReference type="CDD" id="cd17546">
    <property type="entry name" value="REC_hyHK_CKI1_RcsC-like"/>
    <property type="match status" value="1"/>
</dbReference>
<evidence type="ECO:0000256" key="10">
    <source>
        <dbReference type="PROSITE-ProRule" id="PRU00169"/>
    </source>
</evidence>
<dbReference type="Proteomes" id="UP000285324">
    <property type="component" value="Unassembled WGS sequence"/>
</dbReference>
<dbReference type="RefSeq" id="WP_118932881.1">
    <property type="nucleotide sequence ID" value="NZ_CP061008.1"/>
</dbReference>
<dbReference type="InterPro" id="IPR003594">
    <property type="entry name" value="HATPase_dom"/>
</dbReference>
<evidence type="ECO:0000256" key="1">
    <source>
        <dbReference type="ARBA" id="ARBA00000085"/>
    </source>
</evidence>
<dbReference type="InterPro" id="IPR004358">
    <property type="entry name" value="Sig_transdc_His_kin-like_C"/>
</dbReference>
<proteinExistence type="predicted"/>
<evidence type="ECO:0000256" key="8">
    <source>
        <dbReference type="ARBA" id="ARBA00070152"/>
    </source>
</evidence>
<evidence type="ECO:0000256" key="12">
    <source>
        <dbReference type="SAM" id="Phobius"/>
    </source>
</evidence>
<dbReference type="Gene3D" id="1.20.120.160">
    <property type="entry name" value="HPT domain"/>
    <property type="match status" value="1"/>
</dbReference>
<dbReference type="SUPFAM" id="SSF52172">
    <property type="entry name" value="CheY-like"/>
    <property type="match status" value="1"/>
</dbReference>
<dbReference type="Gene3D" id="3.30.450.20">
    <property type="entry name" value="PAS domain"/>
    <property type="match status" value="1"/>
</dbReference>
<accession>A0A424WCP2</accession>
<protein>
    <recommendedName>
        <fullName evidence="8">Virulence sensor protein BvgS</fullName>
        <ecNumber evidence="2">2.7.13.3</ecNumber>
    </recommendedName>
</protein>
<dbReference type="GO" id="GO:0005524">
    <property type="term" value="F:ATP binding"/>
    <property type="evidence" value="ECO:0007669"/>
    <property type="project" value="UniProtKB-KW"/>
</dbReference>
<evidence type="ECO:0000256" key="11">
    <source>
        <dbReference type="SAM" id="MobiDB-lite"/>
    </source>
</evidence>
<feature type="domain" description="Histidine kinase" evidence="13">
    <location>
        <begin position="229"/>
        <end position="451"/>
    </location>
</feature>
<dbReference type="PROSITE" id="PS50894">
    <property type="entry name" value="HPT"/>
    <property type="match status" value="1"/>
</dbReference>
<dbReference type="Pfam" id="PF00072">
    <property type="entry name" value="Response_reg"/>
    <property type="match status" value="1"/>
</dbReference>
<keyword evidence="12" id="KW-0472">Membrane</keyword>
<feature type="modified residue" description="4-aspartylphosphate" evidence="10">
    <location>
        <position position="627"/>
    </location>
</feature>
<dbReference type="SUPFAM" id="SSF47226">
    <property type="entry name" value="Histidine-containing phosphotransfer domain, HPT domain"/>
    <property type="match status" value="1"/>
</dbReference>
<dbReference type="EC" id="2.7.13.3" evidence="2"/>
<dbReference type="AlphaFoldDB" id="A0A424WCP2"/>
<dbReference type="Pfam" id="PF02518">
    <property type="entry name" value="HATPase_c"/>
    <property type="match status" value="1"/>
</dbReference>
<evidence type="ECO:0000259" key="13">
    <source>
        <dbReference type="PROSITE" id="PS50109"/>
    </source>
</evidence>
<dbReference type="SUPFAM" id="SSF47384">
    <property type="entry name" value="Homodimeric domain of signal transducing histidine kinase"/>
    <property type="match status" value="1"/>
</dbReference>
<sequence>MPPNRIARSLRHLSMACLRAMPPVLLCVAALYCGRQQIQRRHADLMRLDFATIVQTNIWLFACTLLLLAAGLYAGALLWFWCRRRIILPARAARQALAECEALCRTMLATAPCALCALSRENGRLVFGNALALQWLGAGAGQVLPDTPDARRLLMQALQAREPGNIEAFKTHDGRRLTVAYAPTRYRRQDVVLCAFADISARADMERLLKRAKAQADRLYESGAGILSAINREIRTPLHGVLGTLEVLGMTALNEEQRQHVDRVQNASLALQQLTDDLLDIARIESGQFSLETGAFDPLELVESTVAAHAPIAERKGLIIYGCLDTSVPNCVTGDAGRIRQILNNLLSNAIKFTDSGHVVARLCAQAMPDARVRLDLQVADSGIGIAAAQQAKLFEPFHQAAAGTQAARGAGLGLGLFLCARLAALMGTRIQVISEPGLGSSFSISFMVDRADALAYTPPLLQGLSVLVRSARKEAGESVAQWLRQWGAQSRTVPAGIVANGNEAGMLVDLALHKNAEHAPWRGPRIVAGSARSGGGTVLVDRHSAREIGYAVQHLMQGGTDRPPHAALPAHRLLNLRVLVVESDLINQATLQDQLARLGCHATVASDGAEGLALWNIQPYDLVMADADMPGMNGYAFAAALRAQGATVPILALVTSTPRAEEQRCAAADMNGWLAKPIGLRTLRQRLQAYAAAPARKPDRPAAPLQSTAEPPRPGKPVVPAKYKAVFLETMDKDLVRLEASMKSGDNADIRALLHRIRGGLAAVHMAPLLAQADDLAALHRKDGLGGAMPQQVASFVAQLRDKMLEIAKA</sequence>
<dbReference type="PROSITE" id="PS50109">
    <property type="entry name" value="HIS_KIN"/>
    <property type="match status" value="1"/>
</dbReference>
<comment type="caution">
    <text evidence="16">The sequence shown here is derived from an EMBL/GenBank/DDBJ whole genome shotgun (WGS) entry which is preliminary data.</text>
</comment>
<dbReference type="PROSITE" id="PS50110">
    <property type="entry name" value="RESPONSE_REGULATORY"/>
    <property type="match status" value="1"/>
</dbReference>
<keyword evidence="12" id="KW-0812">Transmembrane</keyword>
<feature type="region of interest" description="Disordered" evidence="11">
    <location>
        <begin position="693"/>
        <end position="718"/>
    </location>
</feature>
<evidence type="ECO:0000259" key="15">
    <source>
        <dbReference type="PROSITE" id="PS50894"/>
    </source>
</evidence>
<dbReference type="InterPro" id="IPR036097">
    <property type="entry name" value="HisK_dim/P_sf"/>
</dbReference>
<keyword evidence="6" id="KW-0843">Virulence</keyword>
<dbReference type="Gene3D" id="3.30.565.10">
    <property type="entry name" value="Histidine kinase-like ATPase, C-terminal domain"/>
    <property type="match status" value="1"/>
</dbReference>
<dbReference type="SUPFAM" id="SSF55874">
    <property type="entry name" value="ATPase domain of HSP90 chaperone/DNA topoisomerase II/histidine kinase"/>
    <property type="match status" value="1"/>
</dbReference>
<evidence type="ECO:0000313" key="17">
    <source>
        <dbReference type="Proteomes" id="UP000285324"/>
    </source>
</evidence>
<dbReference type="OrthoDB" id="8570858at2"/>
<dbReference type="SMART" id="SM00387">
    <property type="entry name" value="HATPase_c"/>
    <property type="match status" value="1"/>
</dbReference>
<feature type="domain" description="Response regulatory" evidence="14">
    <location>
        <begin position="578"/>
        <end position="692"/>
    </location>
</feature>
<dbReference type="Gene3D" id="1.10.287.130">
    <property type="match status" value="1"/>
</dbReference>
<dbReference type="InterPro" id="IPR036890">
    <property type="entry name" value="HATPase_C_sf"/>
</dbReference>
<evidence type="ECO:0000256" key="2">
    <source>
        <dbReference type="ARBA" id="ARBA00012438"/>
    </source>
</evidence>
<dbReference type="InterPro" id="IPR035965">
    <property type="entry name" value="PAS-like_dom_sf"/>
</dbReference>
<evidence type="ECO:0000256" key="4">
    <source>
        <dbReference type="ARBA" id="ARBA00022729"/>
    </source>
</evidence>
<dbReference type="InterPro" id="IPR001789">
    <property type="entry name" value="Sig_transdc_resp-reg_receiver"/>
</dbReference>
<feature type="transmembrane region" description="Helical" evidence="12">
    <location>
        <begin position="59"/>
        <end position="81"/>
    </location>
</feature>
<keyword evidence="3 10" id="KW-0597">Phosphoprotein</keyword>
<evidence type="ECO:0000259" key="14">
    <source>
        <dbReference type="PROSITE" id="PS50110"/>
    </source>
</evidence>